<gene>
    <name evidence="1" type="ORF">N7468_007664</name>
</gene>
<keyword evidence="2" id="KW-1185">Reference proteome</keyword>
<dbReference type="PANTHER" id="PTHR16220:SF0">
    <property type="entry name" value="WD REPEAT-CONTAINING PROTEIN WRAP73"/>
    <property type="match status" value="1"/>
</dbReference>
<protein>
    <submittedName>
        <fullName evidence="1">Uncharacterized protein</fullName>
    </submittedName>
</protein>
<dbReference type="RefSeq" id="XP_058329850.1">
    <property type="nucleotide sequence ID" value="XM_058476960.1"/>
</dbReference>
<reference evidence="1" key="1">
    <citation type="submission" date="2022-11" db="EMBL/GenBank/DDBJ databases">
        <authorList>
            <person name="Petersen C."/>
        </authorList>
    </citation>
    <scope>NUCLEOTIDE SEQUENCE</scope>
    <source>
        <strain evidence="1">IBT 19713</strain>
    </source>
</reference>
<dbReference type="SUPFAM" id="SSF69322">
    <property type="entry name" value="Tricorn protease domain 2"/>
    <property type="match status" value="1"/>
</dbReference>
<dbReference type="GO" id="GO:1990811">
    <property type="term" value="C:MWP complex"/>
    <property type="evidence" value="ECO:0007669"/>
    <property type="project" value="TreeGrafter"/>
</dbReference>
<dbReference type="Proteomes" id="UP001150941">
    <property type="component" value="Unassembled WGS sequence"/>
</dbReference>
<evidence type="ECO:0000313" key="1">
    <source>
        <dbReference type="EMBL" id="KAJ5226439.1"/>
    </source>
</evidence>
<accession>A0A9W9NUN1</accession>
<organism evidence="1 2">
    <name type="scientific">Penicillium chermesinum</name>
    <dbReference type="NCBI Taxonomy" id="63820"/>
    <lineage>
        <taxon>Eukaryota</taxon>
        <taxon>Fungi</taxon>
        <taxon>Dikarya</taxon>
        <taxon>Ascomycota</taxon>
        <taxon>Pezizomycotina</taxon>
        <taxon>Eurotiomycetes</taxon>
        <taxon>Eurotiomycetidae</taxon>
        <taxon>Eurotiales</taxon>
        <taxon>Aspergillaceae</taxon>
        <taxon>Penicillium</taxon>
    </lineage>
</organism>
<dbReference type="GO" id="GO:0005815">
    <property type="term" value="C:microtubule organizing center"/>
    <property type="evidence" value="ECO:0007669"/>
    <property type="project" value="TreeGrafter"/>
</dbReference>
<dbReference type="OrthoDB" id="308690at2759"/>
<dbReference type="PANTHER" id="PTHR16220">
    <property type="entry name" value="WD REPEAT PROTEIN 8-RELATED"/>
    <property type="match status" value="1"/>
</dbReference>
<dbReference type="EMBL" id="JAPQKS010000005">
    <property type="protein sequence ID" value="KAJ5226439.1"/>
    <property type="molecule type" value="Genomic_DNA"/>
</dbReference>
<proteinExistence type="predicted"/>
<comment type="caution">
    <text evidence="1">The sequence shown here is derived from an EMBL/GenBank/DDBJ whole genome shotgun (WGS) entry which is preliminary data.</text>
</comment>
<name>A0A9W9NUN1_9EURO</name>
<dbReference type="GO" id="GO:1990810">
    <property type="term" value="P:microtubule anchoring at mitotic spindle pole body"/>
    <property type="evidence" value="ECO:0007669"/>
    <property type="project" value="TreeGrafter"/>
</dbReference>
<dbReference type="InterPro" id="IPR015943">
    <property type="entry name" value="WD40/YVTN_repeat-like_dom_sf"/>
</dbReference>
<dbReference type="Gene3D" id="2.130.10.10">
    <property type="entry name" value="YVTN repeat-like/Quinoprotein amine dehydrogenase"/>
    <property type="match status" value="2"/>
</dbReference>
<dbReference type="GeneID" id="83204263"/>
<reference evidence="1" key="2">
    <citation type="journal article" date="2023" name="IMA Fungus">
        <title>Comparative genomic study of the Penicillium genus elucidates a diverse pangenome and 15 lateral gene transfer events.</title>
        <authorList>
            <person name="Petersen C."/>
            <person name="Sorensen T."/>
            <person name="Nielsen M.R."/>
            <person name="Sondergaard T.E."/>
            <person name="Sorensen J.L."/>
            <person name="Fitzpatrick D.A."/>
            <person name="Frisvad J.C."/>
            <person name="Nielsen K.L."/>
        </authorList>
    </citation>
    <scope>NUCLEOTIDE SEQUENCE</scope>
    <source>
        <strain evidence="1">IBT 19713</strain>
    </source>
</reference>
<dbReference type="AlphaFoldDB" id="A0A9W9NUN1"/>
<dbReference type="InterPro" id="IPR052778">
    <property type="entry name" value="Centrosome-WD_assoc"/>
</dbReference>
<sequence length="476" mass="52294">MELSTGGGGALSLSVADDGLYAAHINGKDLIVYSEPTSEHKETQTARVKETGVRVLKFCPKRSSNSGRYLLSANEARISVWQLDPLQLFAEIENIEPGSLSVEFGSDEHEVLVFHAWNTKVSIHSLETGRISVIKSPKSAHHLGFGYRPRTKQLAILLKPEATDVLTIHEPKSYDLVNRAVLSTIDAQGLKWSPDGRWIAVWDTASSGTKVLIFTADGQLFRTYTGRSAEDAAYDLGVKQIEWSLPNPTGESEVLAVGKVNGTIDLLRTRTFSCSTTLTHSFSADTSSPSIWRERFTSAMGDADYAETSSSSAFNMSPESSGPLRGVSSMTFSPGGTYLATVDSMRSNVVWIWAMGTTPRLESALVHEQPVRQIAWHRSAHQLLINTISNTLPAVRCWSPHTQPIIVRVPTKKNDNGKYEVKWLSGSNQKSEFWFGSTEEFVVGYLSTDDDGLCHFEVLNSMTNRGYGSHAGSLSR</sequence>
<evidence type="ECO:0000313" key="2">
    <source>
        <dbReference type="Proteomes" id="UP001150941"/>
    </source>
</evidence>